<keyword evidence="5" id="KW-0539">Nucleus</keyword>
<dbReference type="SMART" id="SM00185">
    <property type="entry name" value="ARM"/>
    <property type="match status" value="7"/>
</dbReference>
<dbReference type="GO" id="GO:0005634">
    <property type="term" value="C:nucleus"/>
    <property type="evidence" value="ECO:0007669"/>
    <property type="project" value="UniProtKB-SubCell"/>
</dbReference>
<dbReference type="GO" id="GO:0005737">
    <property type="term" value="C:cytoplasm"/>
    <property type="evidence" value="ECO:0007669"/>
    <property type="project" value="UniProtKB-SubCell"/>
</dbReference>
<comment type="subcellular location">
    <subcellularLocation>
        <location evidence="2">Cytoplasm</location>
    </subcellularLocation>
    <subcellularLocation>
        <location evidence="1">Nucleus</location>
    </subcellularLocation>
</comment>
<evidence type="ECO:0000313" key="6">
    <source>
        <dbReference type="EMBL" id="CAD9714472.1"/>
    </source>
</evidence>
<dbReference type="SUPFAM" id="SSF48371">
    <property type="entry name" value="ARM repeat"/>
    <property type="match status" value="2"/>
</dbReference>
<dbReference type="PANTHER" id="PTHR15651">
    <property type="entry name" value="ARMADILLO REPEAT-CONTAINING PROTEIN 8"/>
    <property type="match status" value="1"/>
</dbReference>
<name>A0A5B8MJY5_9CHLO</name>
<reference evidence="7 8" key="1">
    <citation type="submission" date="2018-07" db="EMBL/GenBank/DDBJ databases">
        <title>The complete nuclear genome of the prasinophyte Chloropicon primus (CCMP1205).</title>
        <authorList>
            <person name="Pombert J.-F."/>
            <person name="Otis C."/>
            <person name="Turmel M."/>
            <person name="Lemieux C."/>
        </authorList>
    </citation>
    <scope>NUCLEOTIDE SEQUENCE [LARGE SCALE GENOMIC DNA]</scope>
    <source>
        <strain evidence="7 8">CCMP1205</strain>
    </source>
</reference>
<evidence type="ECO:0000256" key="5">
    <source>
        <dbReference type="ARBA" id="ARBA00023242"/>
    </source>
</evidence>
<proteinExistence type="predicted"/>
<evidence type="ECO:0000313" key="8">
    <source>
        <dbReference type="Proteomes" id="UP000316726"/>
    </source>
</evidence>
<protein>
    <submittedName>
        <fullName evidence="7">Armadillo repeat-containing protein</fullName>
    </submittedName>
</protein>
<dbReference type="GO" id="GO:0043161">
    <property type="term" value="P:proteasome-mediated ubiquitin-dependent protein catabolic process"/>
    <property type="evidence" value="ECO:0007669"/>
    <property type="project" value="TreeGrafter"/>
</dbReference>
<dbReference type="OrthoDB" id="5559898at2759"/>
<dbReference type="InterPro" id="IPR000225">
    <property type="entry name" value="Armadillo"/>
</dbReference>
<dbReference type="InterPro" id="IPR038739">
    <property type="entry name" value="ARMC8/Vid28"/>
</dbReference>
<dbReference type="InterPro" id="IPR011989">
    <property type="entry name" value="ARM-like"/>
</dbReference>
<evidence type="ECO:0000256" key="3">
    <source>
        <dbReference type="ARBA" id="ARBA00022490"/>
    </source>
</evidence>
<keyword evidence="4" id="KW-0677">Repeat</keyword>
<accession>A0A5B8MJY5</accession>
<dbReference type="STRING" id="1764295.A0A5B8MJY5"/>
<dbReference type="InterPro" id="IPR016024">
    <property type="entry name" value="ARM-type_fold"/>
</dbReference>
<evidence type="ECO:0000256" key="4">
    <source>
        <dbReference type="ARBA" id="ARBA00022737"/>
    </source>
</evidence>
<evidence type="ECO:0000256" key="1">
    <source>
        <dbReference type="ARBA" id="ARBA00004123"/>
    </source>
</evidence>
<reference evidence="6" key="2">
    <citation type="submission" date="2021-01" db="EMBL/GenBank/DDBJ databases">
        <authorList>
            <person name="Corre E."/>
            <person name="Pelletier E."/>
            <person name="Niang G."/>
            <person name="Scheremetjew M."/>
            <person name="Finn R."/>
            <person name="Kale V."/>
            <person name="Holt S."/>
            <person name="Cochrane G."/>
            <person name="Meng A."/>
            <person name="Brown T."/>
            <person name="Cohen L."/>
        </authorList>
    </citation>
    <scope>NUCLEOTIDE SEQUENCE</scope>
    <source>
        <strain evidence="6">CCMP1205</strain>
    </source>
</reference>
<dbReference type="Gene3D" id="1.25.10.10">
    <property type="entry name" value="Leucine-rich Repeat Variant"/>
    <property type="match status" value="2"/>
</dbReference>
<evidence type="ECO:0000256" key="2">
    <source>
        <dbReference type="ARBA" id="ARBA00004496"/>
    </source>
</evidence>
<sequence>MTVMEEGPSSSGGAIYVPHESFVRKRAEEAVGELKEGVEPAKKKSTLRALRNEIIGDRTKKFTFVKEGAVQAVSKILRDALAKPAGFDATTTDLVIQSAATLGSFSCGLELGAEAVIESGAVTDLTQLLGSSDTRLVTAAARALRLLFQSSRASTLAPLSDSAILLLIKLLPLEDELTAGVSASILAKCCEIHGQQDRIQSFGGLKAVMRLLQSKLNKVQEAGMECVAAMTSENKELATFVSMDTEAVSTLLKLSKTGSSSTKLLACRCITSISTQPDAPEEIEKLRMHLLPVVIKLLKQAYHPHVPHVLARLLYDKQKLQKIAYDSNAVSMLTAWLLEAPGASPPQDQKYVKEGLLTAIGIISLHNEDARRSVIELKGIRTIVDALRDEDERVRAAACLCAKSLSRSRMAIKSSLFDAKIDGPLLSLLSDPSPQVQQTASATLCNLVLSFNPMKENILAAGGVRELAMLSKSMDSILRLHSTWAIKNLLCRANRRIKERVMEELTWPQLLTLLNDSEPDVQIQAVTIVRNLVFGKMEDIEPVVQYKNGEVLSILERLLSPSSGSSAKIREHAIYAVSNICSGSDKHKDMIIQSMILSSVLQCLRDEQSSELRVAAAWVIINLTWKDADDEASAKARIERLRQMGFEDQLESMKDDSSLDVKDRVVEALRSFK</sequence>
<evidence type="ECO:0000313" key="7">
    <source>
        <dbReference type="EMBL" id="QDZ20737.1"/>
    </source>
</evidence>
<gene>
    <name evidence="7" type="ORF">A3770_04p32550</name>
    <name evidence="6" type="ORF">CPRI1469_LOCUS3325</name>
</gene>
<dbReference type="GO" id="GO:0034657">
    <property type="term" value="C:GID complex"/>
    <property type="evidence" value="ECO:0007669"/>
    <property type="project" value="TreeGrafter"/>
</dbReference>
<dbReference type="EMBL" id="CP031037">
    <property type="protein sequence ID" value="QDZ20737.1"/>
    <property type="molecule type" value="Genomic_DNA"/>
</dbReference>
<dbReference type="EMBL" id="HBHL01005083">
    <property type="protein sequence ID" value="CAD9714472.1"/>
    <property type="molecule type" value="Transcribed_RNA"/>
</dbReference>
<dbReference type="PANTHER" id="PTHR15651:SF7">
    <property type="entry name" value="ARMADILLO REPEAT-CONTAINING PROTEIN 8"/>
    <property type="match status" value="1"/>
</dbReference>
<dbReference type="AlphaFoldDB" id="A0A5B8MJY5"/>
<organism evidence="7 8">
    <name type="scientific">Chloropicon primus</name>
    <dbReference type="NCBI Taxonomy" id="1764295"/>
    <lineage>
        <taxon>Eukaryota</taxon>
        <taxon>Viridiplantae</taxon>
        <taxon>Chlorophyta</taxon>
        <taxon>Chloropicophyceae</taxon>
        <taxon>Chloropicales</taxon>
        <taxon>Chloropicaceae</taxon>
        <taxon>Chloropicon</taxon>
    </lineage>
</organism>
<dbReference type="Proteomes" id="UP000316726">
    <property type="component" value="Chromosome 4"/>
</dbReference>
<keyword evidence="3" id="KW-0963">Cytoplasm</keyword>
<keyword evidence="8" id="KW-1185">Reference proteome</keyword>